<dbReference type="GO" id="GO:0008982">
    <property type="term" value="F:protein-N(PI)-phosphohistidine-sugar phosphotransferase activity"/>
    <property type="evidence" value="ECO:0007669"/>
    <property type="project" value="InterPro"/>
</dbReference>
<evidence type="ECO:0000256" key="5">
    <source>
        <dbReference type="ARBA" id="ARBA00022683"/>
    </source>
</evidence>
<evidence type="ECO:0000256" key="6">
    <source>
        <dbReference type="ARBA" id="ARBA00022777"/>
    </source>
</evidence>
<reference evidence="9 10" key="1">
    <citation type="submission" date="2016-04" db="EMBL/GenBank/DDBJ databases">
        <title>ATOL: Assembling a taxonomically balanced genome-scale reconstruction of the evolutionary history of the Enterobacteriaceae.</title>
        <authorList>
            <person name="Plunkett G.III."/>
            <person name="Neeno-Eckwall E.C."/>
            <person name="Glasner J.D."/>
            <person name="Perna N.T."/>
        </authorList>
    </citation>
    <scope>NUCLEOTIDE SEQUENCE [LARGE SCALE GENOMIC DNA]</scope>
    <source>
        <strain evidence="9 10">ATCC 51603</strain>
    </source>
</reference>
<feature type="domain" description="PTS EIIB type-3" evidence="8">
    <location>
        <begin position="1"/>
        <end position="103"/>
    </location>
</feature>
<keyword evidence="4 9" id="KW-0808">Transferase</keyword>
<protein>
    <submittedName>
        <fullName evidence="9">PTS system cellobiose-specific IIB component</fullName>
        <ecNumber evidence="9">2.7.1.191</ecNumber>
    </submittedName>
</protein>
<keyword evidence="10" id="KW-1185">Reference proteome</keyword>
<evidence type="ECO:0000256" key="7">
    <source>
        <dbReference type="PROSITE-ProRule" id="PRU00423"/>
    </source>
</evidence>
<dbReference type="GO" id="GO:0009401">
    <property type="term" value="P:phosphoenolpyruvate-dependent sugar phosphotransferase system"/>
    <property type="evidence" value="ECO:0007669"/>
    <property type="project" value="UniProtKB-KW"/>
</dbReference>
<dbReference type="InterPro" id="IPR003501">
    <property type="entry name" value="PTS_EIIB_2/3"/>
</dbReference>
<evidence type="ECO:0000313" key="10">
    <source>
        <dbReference type="Proteomes" id="UP000078386"/>
    </source>
</evidence>
<dbReference type="InterPro" id="IPR036095">
    <property type="entry name" value="PTS_EIIB-like_sf"/>
</dbReference>
<evidence type="ECO:0000313" key="9">
    <source>
        <dbReference type="EMBL" id="OAT54748.1"/>
    </source>
</evidence>
<organism evidence="9 10">
    <name type="scientific">Kluyvera georgiana ATCC 51603</name>
    <dbReference type="NCBI Taxonomy" id="1354264"/>
    <lineage>
        <taxon>Bacteria</taxon>
        <taxon>Pseudomonadati</taxon>
        <taxon>Pseudomonadota</taxon>
        <taxon>Gammaproteobacteria</taxon>
        <taxon>Enterobacterales</taxon>
        <taxon>Enterobacteriaceae</taxon>
        <taxon>Kluyvera</taxon>
    </lineage>
</organism>
<dbReference type="RefSeq" id="WP_064543794.1">
    <property type="nucleotide sequence ID" value="NZ_LXEU01000035.1"/>
</dbReference>
<dbReference type="Proteomes" id="UP000078386">
    <property type="component" value="Unassembled WGS sequence"/>
</dbReference>
<keyword evidence="2" id="KW-0597">Phosphoprotein</keyword>
<dbReference type="EC" id="2.7.1.191" evidence="9"/>
<dbReference type="InterPro" id="IPR013012">
    <property type="entry name" value="PTS_EIIB_3"/>
</dbReference>
<proteinExistence type="predicted"/>
<dbReference type="Pfam" id="PF02302">
    <property type="entry name" value="PTS_IIB"/>
    <property type="match status" value="1"/>
</dbReference>
<gene>
    <name evidence="9" type="ORF">M989_01453</name>
</gene>
<accession>A0A1B7K3M2</accession>
<keyword evidence="1" id="KW-0813">Transport</keyword>
<keyword evidence="5" id="KW-0598">Phosphotransferase system</keyword>
<dbReference type="CDD" id="cd05564">
    <property type="entry name" value="PTS_IIB_chitobiose_lichenan"/>
    <property type="match status" value="1"/>
</dbReference>
<dbReference type="PANTHER" id="PTHR34581:SF2">
    <property type="entry name" value="PTS SYSTEM N,N'-DIACETYLCHITOBIOSE-SPECIFIC EIIB COMPONENT"/>
    <property type="match status" value="1"/>
</dbReference>
<dbReference type="Gene3D" id="3.40.50.2300">
    <property type="match status" value="1"/>
</dbReference>
<sequence length="103" mass="11220">MKNILLVCAAGMSTSMLVKRMREHAESVDISANINALAISEAKEKIKQNGVDVVLLGPQVRFQQKEIEAIAQGKIPVAVIDMKSYGQMDGKAVLEQALQLLNK</sequence>
<keyword evidence="6" id="KW-0418">Kinase</keyword>
<evidence type="ECO:0000256" key="3">
    <source>
        <dbReference type="ARBA" id="ARBA00022597"/>
    </source>
</evidence>
<dbReference type="GO" id="GO:0016301">
    <property type="term" value="F:kinase activity"/>
    <property type="evidence" value="ECO:0007669"/>
    <property type="project" value="UniProtKB-KW"/>
</dbReference>
<dbReference type="PROSITE" id="PS51100">
    <property type="entry name" value="PTS_EIIB_TYPE_3"/>
    <property type="match status" value="1"/>
</dbReference>
<evidence type="ECO:0000256" key="1">
    <source>
        <dbReference type="ARBA" id="ARBA00022448"/>
    </source>
</evidence>
<keyword evidence="3" id="KW-0762">Sugar transport</keyword>
<dbReference type="EMBL" id="LXEU01000035">
    <property type="protein sequence ID" value="OAT54748.1"/>
    <property type="molecule type" value="Genomic_DNA"/>
</dbReference>
<evidence type="ECO:0000256" key="4">
    <source>
        <dbReference type="ARBA" id="ARBA00022679"/>
    </source>
</evidence>
<evidence type="ECO:0000259" key="8">
    <source>
        <dbReference type="PROSITE" id="PS51100"/>
    </source>
</evidence>
<evidence type="ECO:0000256" key="2">
    <source>
        <dbReference type="ARBA" id="ARBA00022553"/>
    </source>
</evidence>
<dbReference type="AlphaFoldDB" id="A0A1B7K3M2"/>
<dbReference type="InterPro" id="IPR051819">
    <property type="entry name" value="PTS_sugar-specific_EIIB"/>
</dbReference>
<dbReference type="SUPFAM" id="SSF52794">
    <property type="entry name" value="PTS system IIB component-like"/>
    <property type="match status" value="1"/>
</dbReference>
<dbReference type="PATRIC" id="fig|1354264.4.peg.1513"/>
<feature type="modified residue" description="Phosphocysteine; by EIIA" evidence="7">
    <location>
        <position position="8"/>
    </location>
</feature>
<comment type="caution">
    <text evidence="9">The sequence shown here is derived from an EMBL/GenBank/DDBJ whole genome shotgun (WGS) entry which is preliminary data.</text>
</comment>
<name>A0A1B7K3M2_9ENTR</name>
<dbReference type="PANTHER" id="PTHR34581">
    <property type="entry name" value="PTS SYSTEM N,N'-DIACETYLCHITOBIOSE-SPECIFIC EIIB COMPONENT"/>
    <property type="match status" value="1"/>
</dbReference>